<sequence length="161" mass="18436">MSTNYILIRDANNNDISAMVSLSYAKRRSYEKAQPQFWRYKEGAEESQSKWFKELLLQDDYIILVAENENKLLGFIIGRLIEAPEVYDPKGLTLMIDDFCVETENDWSFVGEQLIEKIKPKAKSKGASQILVVCGVHDEPKHQFLKTLGLNVASEWYVAGI</sequence>
<gene>
    <name evidence="2" type="ORF">H6P87_00739</name>
</gene>
<proteinExistence type="predicted"/>
<dbReference type="Gene3D" id="3.40.630.30">
    <property type="match status" value="1"/>
</dbReference>
<evidence type="ECO:0000259" key="1">
    <source>
        <dbReference type="Pfam" id="PF00583"/>
    </source>
</evidence>
<dbReference type="InterPro" id="IPR000182">
    <property type="entry name" value="GNAT_dom"/>
</dbReference>
<evidence type="ECO:0000313" key="2">
    <source>
        <dbReference type="EMBL" id="QQV75191.1"/>
    </source>
</evidence>
<accession>A0A9E6SQH6</accession>
<keyword evidence="3" id="KW-1185">Reference proteome</keyword>
<feature type="domain" description="N-acetyltransferase" evidence="1">
    <location>
        <begin position="39"/>
        <end position="149"/>
    </location>
</feature>
<dbReference type="SUPFAM" id="SSF55729">
    <property type="entry name" value="Acyl-CoA N-acyltransferases (Nat)"/>
    <property type="match status" value="1"/>
</dbReference>
<dbReference type="Proteomes" id="UP000595296">
    <property type="component" value="Chromosome"/>
</dbReference>
<protein>
    <recommendedName>
        <fullName evidence="1">N-acetyltransferase domain-containing protein</fullName>
    </recommendedName>
</protein>
<dbReference type="InterPro" id="IPR016181">
    <property type="entry name" value="Acyl_CoA_acyltransferase"/>
</dbReference>
<reference evidence="2 3" key="1">
    <citation type="journal article" date="2021" name="Int. J. Syst. Evol. Microbiol.">
        <title>Characterization of a novel transitional group Rickettsia species (Rickettsia tillamookensis sp. nov.) from the western black-legged tick, Ixodes pacificus.</title>
        <authorList>
            <person name="Gauthier D.T."/>
            <person name="Karpathy S.E."/>
            <person name="Grizzard S.L."/>
            <person name="Batra D."/>
            <person name="Rowe L.A."/>
            <person name="Paddock C.D."/>
        </authorList>
    </citation>
    <scope>NUCLEOTIDE SEQUENCE [LARGE SCALE GENOMIC DNA]</scope>
    <source>
        <strain evidence="2 3">Tillamook 23</strain>
    </source>
</reference>
<organism evidence="2 3">
    <name type="scientific">Rickettsia tillamookensis</name>
    <dbReference type="NCBI Taxonomy" id="2761623"/>
    <lineage>
        <taxon>Bacteria</taxon>
        <taxon>Pseudomonadati</taxon>
        <taxon>Pseudomonadota</taxon>
        <taxon>Alphaproteobacteria</taxon>
        <taxon>Rickettsiales</taxon>
        <taxon>Rickettsiaceae</taxon>
        <taxon>Rickettsieae</taxon>
        <taxon>Rickettsia</taxon>
        <taxon>spotted fever group</taxon>
    </lineage>
</organism>
<name>A0A9E6SQH6_9RICK</name>
<dbReference type="EMBL" id="CP060138">
    <property type="protein sequence ID" value="QQV75191.1"/>
    <property type="molecule type" value="Genomic_DNA"/>
</dbReference>
<evidence type="ECO:0000313" key="3">
    <source>
        <dbReference type="Proteomes" id="UP000595296"/>
    </source>
</evidence>
<dbReference type="RefSeq" id="WP_202068321.1">
    <property type="nucleotide sequence ID" value="NZ_CP060138.2"/>
</dbReference>
<dbReference type="Pfam" id="PF00583">
    <property type="entry name" value="Acetyltransf_1"/>
    <property type="match status" value="1"/>
</dbReference>
<dbReference type="CDD" id="cd04301">
    <property type="entry name" value="NAT_SF"/>
    <property type="match status" value="1"/>
</dbReference>